<keyword evidence="2" id="KW-1185">Reference proteome</keyword>
<evidence type="ECO:0000313" key="1">
    <source>
        <dbReference type="EMBL" id="MFC7348905.1"/>
    </source>
</evidence>
<organism evidence="1 2">
    <name type="scientific">Chryseobacterium zhengzhouense</name>
    <dbReference type="NCBI Taxonomy" id="1636086"/>
    <lineage>
        <taxon>Bacteria</taxon>
        <taxon>Pseudomonadati</taxon>
        <taxon>Bacteroidota</taxon>
        <taxon>Flavobacteriia</taxon>
        <taxon>Flavobacteriales</taxon>
        <taxon>Weeksellaceae</taxon>
        <taxon>Chryseobacterium group</taxon>
        <taxon>Chryseobacterium</taxon>
    </lineage>
</organism>
<accession>A0ABW2M552</accession>
<protein>
    <submittedName>
        <fullName evidence="1">Uncharacterized protein</fullName>
    </submittedName>
</protein>
<evidence type="ECO:0000313" key="2">
    <source>
        <dbReference type="Proteomes" id="UP001596550"/>
    </source>
</evidence>
<gene>
    <name evidence="1" type="ORF">ACFQO9_19480</name>
</gene>
<sequence length="73" mass="7792">MGVVAVSTGIFIVSGLCIGVETAVVSTGVVVTFIESLSDDIDGSFEPQLDAIKPNIKTVNINFFIIFYFYGVI</sequence>
<name>A0ABW2M552_9FLAO</name>
<dbReference type="Proteomes" id="UP001596550">
    <property type="component" value="Unassembled WGS sequence"/>
</dbReference>
<reference evidence="2" key="1">
    <citation type="journal article" date="2019" name="Int. J. Syst. Evol. Microbiol.">
        <title>The Global Catalogue of Microorganisms (GCM) 10K type strain sequencing project: providing services to taxonomists for standard genome sequencing and annotation.</title>
        <authorList>
            <consortium name="The Broad Institute Genomics Platform"/>
            <consortium name="The Broad Institute Genome Sequencing Center for Infectious Disease"/>
            <person name="Wu L."/>
            <person name="Ma J."/>
        </authorList>
    </citation>
    <scope>NUCLEOTIDE SEQUENCE [LARGE SCALE GENOMIC DNA]</scope>
    <source>
        <strain evidence="2">CCUG 54781</strain>
    </source>
</reference>
<comment type="caution">
    <text evidence="1">The sequence shown here is derived from an EMBL/GenBank/DDBJ whole genome shotgun (WGS) entry which is preliminary data.</text>
</comment>
<dbReference type="EMBL" id="JBHTCR010000016">
    <property type="protein sequence ID" value="MFC7348905.1"/>
    <property type="molecule type" value="Genomic_DNA"/>
</dbReference>
<proteinExistence type="predicted"/>